<accession>A0A091DWX6</accession>
<dbReference type="EC" id="2.7.4.6" evidence="11"/>
<comment type="caution">
    <text evidence="9">Lacks conserved residue(s) required for the propagation of feature annotation.</text>
</comment>
<comment type="subunit">
    <text evidence="8">Hexamer of two different chains: A and B (A6, A5B, A4B2, A3B3, A2B4, AB5, B6). Interacts with PRUNE1. Component of the SET complex, composed of at least ANP32A, APEX1, HMGB2, NME1, SET and TREX1. Within this complex, interacts directly with SET. Also interacts with TREX1, but only following translocation to the nucleus.</text>
</comment>
<keyword evidence="3 11" id="KW-0808">Transferase</keyword>
<evidence type="ECO:0000259" key="13">
    <source>
        <dbReference type="SMART" id="SM00562"/>
    </source>
</evidence>
<dbReference type="Pfam" id="PF00334">
    <property type="entry name" value="NDK"/>
    <property type="match status" value="1"/>
</dbReference>
<evidence type="ECO:0000313" key="14">
    <source>
        <dbReference type="EMBL" id="KFO34973.1"/>
    </source>
</evidence>
<dbReference type="GO" id="GO:0006241">
    <property type="term" value="P:CTP biosynthetic process"/>
    <property type="evidence" value="ECO:0007669"/>
    <property type="project" value="InterPro"/>
</dbReference>
<dbReference type="Proteomes" id="UP000028990">
    <property type="component" value="Unassembled WGS sequence"/>
</dbReference>
<keyword evidence="4 11" id="KW-0547">Nucleotide-binding</keyword>
<evidence type="ECO:0000256" key="12">
    <source>
        <dbReference type="SAM" id="MobiDB-lite"/>
    </source>
</evidence>
<dbReference type="GO" id="GO:0006228">
    <property type="term" value="P:UTP biosynthetic process"/>
    <property type="evidence" value="ECO:0007669"/>
    <property type="project" value="InterPro"/>
</dbReference>
<evidence type="ECO:0000256" key="4">
    <source>
        <dbReference type="ARBA" id="ARBA00022741"/>
    </source>
</evidence>
<evidence type="ECO:0000256" key="9">
    <source>
        <dbReference type="PROSITE-ProRule" id="PRU00706"/>
    </source>
</evidence>
<keyword evidence="6 11" id="KW-0067">ATP-binding</keyword>
<feature type="domain" description="Nucleoside diphosphate kinase-like" evidence="13">
    <location>
        <begin position="168"/>
        <end position="275"/>
    </location>
</feature>
<dbReference type="PROSITE" id="PS00469">
    <property type="entry name" value="NDPK"/>
    <property type="match status" value="1"/>
</dbReference>
<dbReference type="AlphaFoldDB" id="A0A091DWX6"/>
<feature type="region of interest" description="Disordered" evidence="12">
    <location>
        <begin position="64"/>
        <end position="94"/>
    </location>
</feature>
<evidence type="ECO:0000256" key="2">
    <source>
        <dbReference type="ARBA" id="ARBA00008142"/>
    </source>
</evidence>
<comment type="catalytic activity">
    <reaction evidence="11">
        <text>a 2'-deoxyribonucleoside 5'-diphosphate + ATP = a 2'-deoxyribonucleoside 5'-triphosphate + ADP</text>
        <dbReference type="Rhea" id="RHEA:44640"/>
        <dbReference type="ChEBI" id="CHEBI:30616"/>
        <dbReference type="ChEBI" id="CHEBI:61560"/>
        <dbReference type="ChEBI" id="CHEBI:73316"/>
        <dbReference type="ChEBI" id="CHEBI:456216"/>
        <dbReference type="EC" id="2.7.4.6"/>
    </reaction>
</comment>
<dbReference type="SUPFAM" id="SSF54919">
    <property type="entry name" value="Nucleoside diphosphate kinase, NDK"/>
    <property type="match status" value="1"/>
</dbReference>
<dbReference type="GO" id="GO:0006183">
    <property type="term" value="P:GTP biosynthetic process"/>
    <property type="evidence" value="ECO:0007669"/>
    <property type="project" value="InterPro"/>
</dbReference>
<reference evidence="14 15" key="1">
    <citation type="submission" date="2013-11" db="EMBL/GenBank/DDBJ databases">
        <title>The Damaraland mole rat (Fukomys damarensis) genome and evolution of African mole rats.</title>
        <authorList>
            <person name="Gladyshev V.N."/>
            <person name="Fang X."/>
        </authorList>
    </citation>
    <scope>NUCLEOTIDE SEQUENCE [LARGE SCALE GENOMIC DNA]</scope>
    <source>
        <tissue evidence="14">Liver</tissue>
    </source>
</reference>
<comment type="cofactor">
    <cofactor evidence="1">
        <name>Mg(2+)</name>
        <dbReference type="ChEBI" id="CHEBI:18420"/>
    </cofactor>
</comment>
<comment type="similarity">
    <text evidence="2 9 10">Belongs to the NDK family.</text>
</comment>
<dbReference type="PROSITE" id="PS51374">
    <property type="entry name" value="NDPK_LIKE"/>
    <property type="match status" value="1"/>
</dbReference>
<evidence type="ECO:0000256" key="6">
    <source>
        <dbReference type="ARBA" id="ARBA00022840"/>
    </source>
</evidence>
<comment type="function">
    <text evidence="7">Major role in the synthesis of nucleoside triphosphates other than ATP. The ATP gamma phosphate is transferred to the NDP beta phosphate via a ping-pong mechanism, using a phosphorylated active-site intermediate. Possesses nucleoside-diphosphate kinase, serine/threonine-specific protein kinase, geranyl and farnesyl pyrophosphate kinase, histidine protein kinase and 3'-5' exonuclease activities. Involved in cell proliferation, differentiation and development, signal transduction, G protein-coupled receptor endocytosis, and gene expression. Required for neural development including neural patterning and cell fate determination. During GZMA-mediated cell death, works in concert with TREX1. NME1 nicks one strand of DNA and TREX1 removes bases from the free 3' end to enhance DNA damage and prevent DNA end reannealing and rapid repair.</text>
</comment>
<dbReference type="EMBL" id="KN121896">
    <property type="protein sequence ID" value="KFO34973.1"/>
    <property type="molecule type" value="Genomic_DNA"/>
</dbReference>
<dbReference type="GO" id="GO:0004550">
    <property type="term" value="F:nucleoside diphosphate kinase activity"/>
    <property type="evidence" value="ECO:0007669"/>
    <property type="project" value="UniProtKB-EC"/>
</dbReference>
<proteinExistence type="inferred from homology"/>
<name>A0A091DWX6_FUKDA</name>
<dbReference type="InterPro" id="IPR001564">
    <property type="entry name" value="Nucleoside_diP_kinase"/>
</dbReference>
<dbReference type="SMART" id="SM00562">
    <property type="entry name" value="NDK"/>
    <property type="match status" value="1"/>
</dbReference>
<dbReference type="InterPro" id="IPR036850">
    <property type="entry name" value="NDK-like_dom_sf"/>
</dbReference>
<evidence type="ECO:0000256" key="5">
    <source>
        <dbReference type="ARBA" id="ARBA00022777"/>
    </source>
</evidence>
<evidence type="ECO:0000313" key="15">
    <source>
        <dbReference type="Proteomes" id="UP000028990"/>
    </source>
</evidence>
<dbReference type="PANTHER" id="PTHR11349">
    <property type="entry name" value="NUCLEOSIDE DIPHOSPHATE KINASE"/>
    <property type="match status" value="1"/>
</dbReference>
<gene>
    <name evidence="14" type="ORF">H920_03675</name>
</gene>
<protein>
    <recommendedName>
        <fullName evidence="11">Nucleoside diphosphate kinase</fullName>
        <ecNumber evidence="11">2.7.4.6</ecNumber>
    </recommendedName>
</protein>
<dbReference type="PRINTS" id="PR01243">
    <property type="entry name" value="NUCDPKINASE"/>
</dbReference>
<evidence type="ECO:0000256" key="10">
    <source>
        <dbReference type="RuleBase" id="RU004011"/>
    </source>
</evidence>
<evidence type="ECO:0000256" key="11">
    <source>
        <dbReference type="RuleBase" id="RU004013"/>
    </source>
</evidence>
<dbReference type="InterPro" id="IPR034907">
    <property type="entry name" value="NDK-like_dom"/>
</dbReference>
<dbReference type="STRING" id="885580.ENSFDAP00000013053"/>
<evidence type="ECO:0000256" key="7">
    <source>
        <dbReference type="ARBA" id="ARBA00057130"/>
    </source>
</evidence>
<dbReference type="FunFam" id="3.30.70.141:FF:000039">
    <property type="entry name" value="Nucleoside diphosphate kinase B"/>
    <property type="match status" value="1"/>
</dbReference>
<evidence type="ECO:0000256" key="3">
    <source>
        <dbReference type="ARBA" id="ARBA00022679"/>
    </source>
</evidence>
<dbReference type="Gene3D" id="3.30.70.141">
    <property type="entry name" value="Nucleoside diphosphate kinase-like domain"/>
    <property type="match status" value="1"/>
</dbReference>
<evidence type="ECO:0000256" key="1">
    <source>
        <dbReference type="ARBA" id="ARBA00001946"/>
    </source>
</evidence>
<dbReference type="InterPro" id="IPR023005">
    <property type="entry name" value="Nucleoside_diP_kinase_AS"/>
</dbReference>
<evidence type="ECO:0000256" key="8">
    <source>
        <dbReference type="ARBA" id="ARBA00064693"/>
    </source>
</evidence>
<sequence length="286" mass="30801">MLQNEVEGCSARMGAGDIGSVSRAQKLAESQIAGIPRLPACGRSLQGSGSNLYTVIHAGEIHGLNAPEPAAQDSRTRAGGGDSLRAAGPDLRGPSLARGASRWNWWQQGSQPLWGLVGASSVPRQGQRQEQVAAEDVLERGLEQGRARGRLGTSPALKRRRWGPSSRGVKDKDARVPSPGGNSWGGQITPSQRLRQPAEERAKLTANQEQVWEGLNVVKTGRVMLGETNPADSKPGTIRGDFCIQVGRNIIHGSDSVKSAEKEISLWFKPEELVDYKSCAHSWIYE</sequence>
<feature type="region of interest" description="Disordered" evidence="12">
    <location>
        <begin position="140"/>
        <end position="193"/>
    </location>
</feature>
<keyword evidence="15" id="KW-1185">Reference proteome</keyword>
<keyword evidence="5 11" id="KW-0418">Kinase</keyword>
<organism evidence="14 15">
    <name type="scientific">Fukomys damarensis</name>
    <name type="common">Damaraland mole rat</name>
    <name type="synonym">Cryptomys damarensis</name>
    <dbReference type="NCBI Taxonomy" id="885580"/>
    <lineage>
        <taxon>Eukaryota</taxon>
        <taxon>Metazoa</taxon>
        <taxon>Chordata</taxon>
        <taxon>Craniata</taxon>
        <taxon>Vertebrata</taxon>
        <taxon>Euteleostomi</taxon>
        <taxon>Mammalia</taxon>
        <taxon>Eutheria</taxon>
        <taxon>Euarchontoglires</taxon>
        <taxon>Glires</taxon>
        <taxon>Rodentia</taxon>
        <taxon>Hystricomorpha</taxon>
        <taxon>Bathyergidae</taxon>
        <taxon>Fukomys</taxon>
    </lineage>
</organism>
<dbReference type="GO" id="GO:0005524">
    <property type="term" value="F:ATP binding"/>
    <property type="evidence" value="ECO:0007669"/>
    <property type="project" value="UniProtKB-KW"/>
</dbReference>